<comment type="caution">
    <text evidence="3">The sequence shown here is derived from an EMBL/GenBank/DDBJ whole genome shotgun (WGS) entry which is preliminary data.</text>
</comment>
<dbReference type="InterPro" id="IPR036397">
    <property type="entry name" value="RNaseH_sf"/>
</dbReference>
<dbReference type="Proteomes" id="UP001591681">
    <property type="component" value="Unassembled WGS sequence"/>
</dbReference>
<dbReference type="EMBL" id="JBHFQA010000003">
    <property type="protein sequence ID" value="KAL2101332.1"/>
    <property type="molecule type" value="Genomic_DNA"/>
</dbReference>
<dbReference type="Gene3D" id="3.30.420.10">
    <property type="entry name" value="Ribonuclease H-like superfamily/Ribonuclease H"/>
    <property type="match status" value="1"/>
</dbReference>
<feature type="domain" description="Integrase catalytic" evidence="2">
    <location>
        <begin position="82"/>
        <end position="259"/>
    </location>
</feature>
<evidence type="ECO:0000256" key="1">
    <source>
        <dbReference type="SAM" id="MobiDB-lite"/>
    </source>
</evidence>
<dbReference type="SUPFAM" id="SSF53098">
    <property type="entry name" value="Ribonuclease H-like"/>
    <property type="match status" value="1"/>
</dbReference>
<name>A0ABD1KQ90_9TELE</name>
<keyword evidence="4" id="KW-1185">Reference proteome</keyword>
<evidence type="ECO:0000313" key="3">
    <source>
        <dbReference type="EMBL" id="KAL2101332.1"/>
    </source>
</evidence>
<evidence type="ECO:0000259" key="2">
    <source>
        <dbReference type="PROSITE" id="PS50994"/>
    </source>
</evidence>
<protein>
    <recommendedName>
        <fullName evidence="2">Integrase catalytic domain-containing protein</fullName>
    </recommendedName>
</protein>
<dbReference type="InterPro" id="IPR012337">
    <property type="entry name" value="RNaseH-like_sf"/>
</dbReference>
<reference evidence="3 4" key="1">
    <citation type="submission" date="2024-09" db="EMBL/GenBank/DDBJ databases">
        <title>A chromosome-level genome assembly of Gray's grenadier anchovy, Coilia grayii.</title>
        <authorList>
            <person name="Fu Z."/>
        </authorList>
    </citation>
    <scope>NUCLEOTIDE SEQUENCE [LARGE SCALE GENOMIC DNA]</scope>
    <source>
        <strain evidence="3">G4</strain>
        <tissue evidence="3">Muscle</tissue>
    </source>
</reference>
<feature type="compositionally biased region" description="Basic and acidic residues" evidence="1">
    <location>
        <begin position="380"/>
        <end position="392"/>
    </location>
</feature>
<dbReference type="PROSITE" id="PS50994">
    <property type="entry name" value="INTEGRASE"/>
    <property type="match status" value="1"/>
</dbReference>
<sequence length="456" mass="52172">MLFDCVTQHCPQFLIFLSIFAKRQQSVKHHSVRPETIDWSKLTWHPSTFHDDYCEPESIQWETDDGQNGDDVPLDNLRNQGLLFIPKRAIKIKGRWEWLGVEVIGPLPITQRGRRFVLSVVDFYSRWVEVYPMETCSSEEIAQNVYDVVSRIGYPYGFLSRMSPRCIKEVNSALCKLVGLEASYIVHHPQTGSLDQTTKTLIDKMVFDLTREHRDGWDVHLPAAGYRLCCSVNPSTRQRPLSLHHSKGATPFVMKPRLLMVEDGGDISKYTFVLLEPQAPPRPAVEVQCEECLNWSQITQPADIQEYDSLRLTDEEHSYICPCCRVLLEERDRAMKNGLTENSGAVAEGAQQGTSEKSRESSVVEVGVLVKQEEQQESGGRLERSRRPERGRPQWWESFVETDAPLQRGGQKGGRVKRKRRKGRPRQTKSLVKRDDNSKTENLIKVGVHSLENKSV</sequence>
<dbReference type="InterPro" id="IPR001584">
    <property type="entry name" value="Integrase_cat-core"/>
</dbReference>
<feature type="compositionally biased region" description="Basic residues" evidence="1">
    <location>
        <begin position="414"/>
        <end position="427"/>
    </location>
</feature>
<accession>A0ABD1KQ90</accession>
<gene>
    <name evidence="3" type="ORF">ACEWY4_003093</name>
</gene>
<evidence type="ECO:0000313" key="4">
    <source>
        <dbReference type="Proteomes" id="UP001591681"/>
    </source>
</evidence>
<feature type="region of interest" description="Disordered" evidence="1">
    <location>
        <begin position="339"/>
        <end position="456"/>
    </location>
</feature>
<proteinExistence type="predicted"/>
<organism evidence="3 4">
    <name type="scientific">Coilia grayii</name>
    <name type="common">Gray's grenadier anchovy</name>
    <dbReference type="NCBI Taxonomy" id="363190"/>
    <lineage>
        <taxon>Eukaryota</taxon>
        <taxon>Metazoa</taxon>
        <taxon>Chordata</taxon>
        <taxon>Craniata</taxon>
        <taxon>Vertebrata</taxon>
        <taxon>Euteleostomi</taxon>
        <taxon>Actinopterygii</taxon>
        <taxon>Neopterygii</taxon>
        <taxon>Teleostei</taxon>
        <taxon>Clupei</taxon>
        <taxon>Clupeiformes</taxon>
        <taxon>Clupeoidei</taxon>
        <taxon>Engraulidae</taxon>
        <taxon>Coilinae</taxon>
        <taxon>Coilia</taxon>
    </lineage>
</organism>
<dbReference type="AlphaFoldDB" id="A0ABD1KQ90"/>